<accession>A0A3B0XU54</accession>
<evidence type="ECO:0000256" key="1">
    <source>
        <dbReference type="ARBA" id="ARBA00022670"/>
    </source>
</evidence>
<keyword evidence="5" id="KW-0482">Metalloprotease</keyword>
<proteinExistence type="predicted"/>
<dbReference type="AlphaFoldDB" id="A0A3B0XU54"/>
<organism evidence="7">
    <name type="scientific">hydrothermal vent metagenome</name>
    <dbReference type="NCBI Taxonomy" id="652676"/>
    <lineage>
        <taxon>unclassified sequences</taxon>
        <taxon>metagenomes</taxon>
        <taxon>ecological metagenomes</taxon>
    </lineage>
</organism>
<evidence type="ECO:0000256" key="5">
    <source>
        <dbReference type="ARBA" id="ARBA00023049"/>
    </source>
</evidence>
<dbReference type="GO" id="GO:0008237">
    <property type="term" value="F:metallopeptidase activity"/>
    <property type="evidence" value="ECO:0007669"/>
    <property type="project" value="UniProtKB-KW"/>
</dbReference>
<dbReference type="GO" id="GO:0006508">
    <property type="term" value="P:proteolysis"/>
    <property type="evidence" value="ECO:0007669"/>
    <property type="project" value="UniProtKB-KW"/>
</dbReference>
<reference evidence="7" key="1">
    <citation type="submission" date="2018-06" db="EMBL/GenBank/DDBJ databases">
        <authorList>
            <person name="Zhirakovskaya E."/>
        </authorList>
    </citation>
    <scope>NUCLEOTIDE SEQUENCE</scope>
</reference>
<evidence type="ECO:0000259" key="6">
    <source>
        <dbReference type="Pfam" id="PF14464"/>
    </source>
</evidence>
<dbReference type="Pfam" id="PF14464">
    <property type="entry name" value="Prok-JAB"/>
    <property type="match status" value="1"/>
</dbReference>
<keyword evidence="4" id="KW-0862">Zinc</keyword>
<sequence length="160" mass="17692">MGMIMSAPKLEMRRALWNEIVERLARSGQGKRESGAFLLGTLQPSRKVTAYILYDDISPSAQHSNYVRLLGGDMSKVWAECDRQGVQVVADVHTHPLGPAQSKSDRVNPIVSLNGHIALIVPNFAVGCVRPEDLGLHEFLSQGRWKSSFKVEAANKLRLT</sequence>
<evidence type="ECO:0000256" key="4">
    <source>
        <dbReference type="ARBA" id="ARBA00022833"/>
    </source>
</evidence>
<evidence type="ECO:0000256" key="3">
    <source>
        <dbReference type="ARBA" id="ARBA00022801"/>
    </source>
</evidence>
<evidence type="ECO:0000256" key="2">
    <source>
        <dbReference type="ARBA" id="ARBA00022723"/>
    </source>
</evidence>
<keyword evidence="1" id="KW-0645">Protease</keyword>
<name>A0A3B0XU54_9ZZZZ</name>
<dbReference type="EMBL" id="UOFL01000033">
    <property type="protein sequence ID" value="VAW71875.1"/>
    <property type="molecule type" value="Genomic_DNA"/>
</dbReference>
<feature type="domain" description="JAB" evidence="6">
    <location>
        <begin position="18"/>
        <end position="108"/>
    </location>
</feature>
<dbReference type="GO" id="GO:0046872">
    <property type="term" value="F:metal ion binding"/>
    <property type="evidence" value="ECO:0007669"/>
    <property type="project" value="UniProtKB-KW"/>
</dbReference>
<keyword evidence="3" id="KW-0378">Hydrolase</keyword>
<keyword evidence="2" id="KW-0479">Metal-binding</keyword>
<dbReference type="SUPFAM" id="SSF102712">
    <property type="entry name" value="JAB1/MPN domain"/>
    <property type="match status" value="1"/>
</dbReference>
<dbReference type="InterPro" id="IPR028090">
    <property type="entry name" value="JAB_dom_prok"/>
</dbReference>
<evidence type="ECO:0000313" key="7">
    <source>
        <dbReference type="EMBL" id="VAW71875.1"/>
    </source>
</evidence>
<protein>
    <recommendedName>
        <fullName evidence="6">JAB domain-containing protein</fullName>
    </recommendedName>
</protein>
<gene>
    <name evidence="7" type="ORF">MNBD_GAMMA12-1809</name>
</gene>
<dbReference type="Gene3D" id="3.40.140.10">
    <property type="entry name" value="Cytidine Deaminase, domain 2"/>
    <property type="match status" value="1"/>
</dbReference>